<proteinExistence type="predicted"/>
<dbReference type="Gramene" id="OB03G11500.1">
    <property type="protein sequence ID" value="OB03G11500.1"/>
    <property type="gene ID" value="OB03G11500"/>
</dbReference>
<dbReference type="AlphaFoldDB" id="J3LJC4"/>
<dbReference type="EnsemblPlants" id="OB03G11500.1">
    <property type="protein sequence ID" value="OB03G11500.1"/>
    <property type="gene ID" value="OB03G11500"/>
</dbReference>
<reference evidence="1" key="2">
    <citation type="submission" date="2013-04" db="UniProtKB">
        <authorList>
            <consortium name="EnsemblPlants"/>
        </authorList>
    </citation>
    <scope>IDENTIFICATION</scope>
</reference>
<evidence type="ECO:0000313" key="2">
    <source>
        <dbReference type="Proteomes" id="UP000006038"/>
    </source>
</evidence>
<name>J3LJC4_ORYBR</name>
<reference evidence="1" key="1">
    <citation type="journal article" date="2013" name="Nat. Commun.">
        <title>Whole-genome sequencing of Oryza brachyantha reveals mechanisms underlying Oryza genome evolution.</title>
        <authorList>
            <person name="Chen J."/>
            <person name="Huang Q."/>
            <person name="Gao D."/>
            <person name="Wang J."/>
            <person name="Lang Y."/>
            <person name="Liu T."/>
            <person name="Li B."/>
            <person name="Bai Z."/>
            <person name="Luis Goicoechea J."/>
            <person name="Liang C."/>
            <person name="Chen C."/>
            <person name="Zhang W."/>
            <person name="Sun S."/>
            <person name="Liao Y."/>
            <person name="Zhang X."/>
            <person name="Yang L."/>
            <person name="Song C."/>
            <person name="Wang M."/>
            <person name="Shi J."/>
            <person name="Liu G."/>
            <person name="Liu J."/>
            <person name="Zhou H."/>
            <person name="Zhou W."/>
            <person name="Yu Q."/>
            <person name="An N."/>
            <person name="Chen Y."/>
            <person name="Cai Q."/>
            <person name="Wang B."/>
            <person name="Liu B."/>
            <person name="Min J."/>
            <person name="Huang Y."/>
            <person name="Wu H."/>
            <person name="Li Z."/>
            <person name="Zhang Y."/>
            <person name="Yin Y."/>
            <person name="Song W."/>
            <person name="Jiang J."/>
            <person name="Jackson S.A."/>
            <person name="Wing R.A."/>
            <person name="Wang J."/>
            <person name="Chen M."/>
        </authorList>
    </citation>
    <scope>NUCLEOTIDE SEQUENCE [LARGE SCALE GENOMIC DNA]</scope>
    <source>
        <strain evidence="1">cv. IRGC 101232</strain>
    </source>
</reference>
<evidence type="ECO:0000313" key="1">
    <source>
        <dbReference type="EnsemblPlants" id="OB03G11500.1"/>
    </source>
</evidence>
<keyword evidence="2" id="KW-1185">Reference proteome</keyword>
<dbReference type="Proteomes" id="UP000006038">
    <property type="component" value="Chromosome 3"/>
</dbReference>
<accession>J3LJC4</accession>
<sequence>MCTELMKNQLQFSSQISLANLVQIFDHSNVGRMVGQETLLLHQFIQYSSCINNPPCLT</sequence>
<protein>
    <submittedName>
        <fullName evidence="1">Uncharacterized protein</fullName>
    </submittedName>
</protein>
<organism evidence="1">
    <name type="scientific">Oryza brachyantha</name>
    <name type="common">malo sina</name>
    <dbReference type="NCBI Taxonomy" id="4533"/>
    <lineage>
        <taxon>Eukaryota</taxon>
        <taxon>Viridiplantae</taxon>
        <taxon>Streptophyta</taxon>
        <taxon>Embryophyta</taxon>
        <taxon>Tracheophyta</taxon>
        <taxon>Spermatophyta</taxon>
        <taxon>Magnoliopsida</taxon>
        <taxon>Liliopsida</taxon>
        <taxon>Poales</taxon>
        <taxon>Poaceae</taxon>
        <taxon>BOP clade</taxon>
        <taxon>Oryzoideae</taxon>
        <taxon>Oryzeae</taxon>
        <taxon>Oryzinae</taxon>
        <taxon>Oryza</taxon>
    </lineage>
</organism>
<dbReference type="HOGENOM" id="CLU_2982259_0_0_1"/>